<dbReference type="EMBL" id="CAJOAZ010004667">
    <property type="protein sequence ID" value="CAF4070113.1"/>
    <property type="molecule type" value="Genomic_DNA"/>
</dbReference>
<accession>A0A819SYY9</accession>
<reference evidence="1" key="1">
    <citation type="submission" date="2021-02" db="EMBL/GenBank/DDBJ databases">
        <authorList>
            <person name="Nowell W R."/>
        </authorList>
    </citation>
    <scope>NUCLEOTIDE SEQUENCE</scope>
</reference>
<feature type="non-terminal residue" evidence="1">
    <location>
        <position position="1"/>
    </location>
</feature>
<name>A0A819SYY9_9BILA</name>
<dbReference type="AlphaFoldDB" id="A0A819SYY9"/>
<dbReference type="Proteomes" id="UP000663844">
    <property type="component" value="Unassembled WGS sequence"/>
</dbReference>
<protein>
    <submittedName>
        <fullName evidence="1">Uncharacterized protein</fullName>
    </submittedName>
</protein>
<evidence type="ECO:0000313" key="1">
    <source>
        <dbReference type="EMBL" id="CAF4070113.1"/>
    </source>
</evidence>
<evidence type="ECO:0000313" key="2">
    <source>
        <dbReference type="Proteomes" id="UP000663844"/>
    </source>
</evidence>
<sequence>REVTNIIAKTLYEPLYKLPLNDEDICEEHRAQIEDYYYNTLSSSEHQTYWKSIGRLHSLNKLS</sequence>
<proteinExistence type="predicted"/>
<gene>
    <name evidence="1" type="ORF">OXD698_LOCUS33670</name>
</gene>
<organism evidence="1 2">
    <name type="scientific">Adineta steineri</name>
    <dbReference type="NCBI Taxonomy" id="433720"/>
    <lineage>
        <taxon>Eukaryota</taxon>
        <taxon>Metazoa</taxon>
        <taxon>Spiralia</taxon>
        <taxon>Gnathifera</taxon>
        <taxon>Rotifera</taxon>
        <taxon>Eurotatoria</taxon>
        <taxon>Bdelloidea</taxon>
        <taxon>Adinetida</taxon>
        <taxon>Adinetidae</taxon>
        <taxon>Adineta</taxon>
    </lineage>
</organism>
<comment type="caution">
    <text evidence="1">The sequence shown here is derived from an EMBL/GenBank/DDBJ whole genome shotgun (WGS) entry which is preliminary data.</text>
</comment>